<dbReference type="RefSeq" id="WP_237871517.1">
    <property type="nucleotide sequence ID" value="NZ_JAKLTR010000006.1"/>
</dbReference>
<keyword evidence="1" id="KW-0808">Transferase</keyword>
<accession>A0ABS9KR30</accession>
<dbReference type="EMBL" id="JAKLTR010000006">
    <property type="protein sequence ID" value="MCG2614776.1"/>
    <property type="molecule type" value="Genomic_DNA"/>
</dbReference>
<dbReference type="Pfam" id="PF13562">
    <property type="entry name" value="NTP_transf_4"/>
    <property type="match status" value="1"/>
</dbReference>
<dbReference type="InterPro" id="IPR050065">
    <property type="entry name" value="GlmU-like"/>
</dbReference>
<keyword evidence="4" id="KW-1185">Reference proteome</keyword>
<dbReference type="Gene3D" id="2.160.10.10">
    <property type="entry name" value="Hexapeptide repeat proteins"/>
    <property type="match status" value="1"/>
</dbReference>
<keyword evidence="2" id="KW-0012">Acyltransferase</keyword>
<dbReference type="SUPFAM" id="SSF51161">
    <property type="entry name" value="Trimeric LpxA-like enzymes"/>
    <property type="match status" value="1"/>
</dbReference>
<sequence length="392" mass="43553">MNKLIFTEEFCQPENLYPFTLTRKCQDIRVGILTIREKWEKMTGFVSVDKNEDDYKGLDRAINLDTIGKADTCFMVHGNLLPTVALVKKMKRLKPGEFIIADGSSGIVFCFTHQQIKEKHQVRVTKSVEFEGEVKEIKYPWQIFQLNDWAIREDFALLTRKRRSQAIPKSNKVTNPKNIFLEKGARVEHCILNATTGPIYIGKNAEIMEGSVIRGPFSIGENSVLKLGSKVYGATTLGPYCVGGGEIKNAVMFGYSNKAHDGYLGDSVIGEWCNLGAGTTNSNLKNNAGDVRVWTPGGQLNAGMKCGVLMGDYSRTAINTSINTGTVISVSCNVFGNGLTPKYIPAFSWGSEGVNRYAFEKALIDIEGWKKLKGHAISDNEKSMLKYIFEKL</sequence>
<evidence type="ECO:0000313" key="4">
    <source>
        <dbReference type="Proteomes" id="UP001165367"/>
    </source>
</evidence>
<comment type="caution">
    <text evidence="3">The sequence shown here is derived from an EMBL/GenBank/DDBJ whole genome shotgun (WGS) entry which is preliminary data.</text>
</comment>
<evidence type="ECO:0000313" key="3">
    <source>
        <dbReference type="EMBL" id="MCG2614776.1"/>
    </source>
</evidence>
<gene>
    <name evidence="3" type="ORF">LZZ85_10810</name>
</gene>
<dbReference type="Proteomes" id="UP001165367">
    <property type="component" value="Unassembled WGS sequence"/>
</dbReference>
<name>A0ABS9KR30_9BACT</name>
<organism evidence="3 4">
    <name type="scientific">Terrimonas ginsenosidimutans</name>
    <dbReference type="NCBI Taxonomy" id="2908004"/>
    <lineage>
        <taxon>Bacteria</taxon>
        <taxon>Pseudomonadati</taxon>
        <taxon>Bacteroidota</taxon>
        <taxon>Chitinophagia</taxon>
        <taxon>Chitinophagales</taxon>
        <taxon>Chitinophagaceae</taxon>
        <taxon>Terrimonas</taxon>
    </lineage>
</organism>
<evidence type="ECO:0000256" key="2">
    <source>
        <dbReference type="ARBA" id="ARBA00023315"/>
    </source>
</evidence>
<proteinExistence type="predicted"/>
<protein>
    <submittedName>
        <fullName evidence="3">Glucose-1-phosphate thymidylyltransferase</fullName>
    </submittedName>
</protein>
<dbReference type="InterPro" id="IPR023917">
    <property type="entry name" value="Bifunctiontional_GlmU_bac-type"/>
</dbReference>
<dbReference type="PANTHER" id="PTHR43584">
    <property type="entry name" value="NUCLEOTIDYL TRANSFERASE"/>
    <property type="match status" value="1"/>
</dbReference>
<evidence type="ECO:0000256" key="1">
    <source>
        <dbReference type="ARBA" id="ARBA00022679"/>
    </source>
</evidence>
<dbReference type="NCBIfam" id="TIGR03991">
    <property type="entry name" value="alt_bact_glmU"/>
    <property type="match status" value="1"/>
</dbReference>
<dbReference type="InterPro" id="IPR011004">
    <property type="entry name" value="Trimer_LpxA-like_sf"/>
</dbReference>
<reference evidence="3" key="1">
    <citation type="submission" date="2022-01" db="EMBL/GenBank/DDBJ databases">
        <authorList>
            <person name="Jo J.-H."/>
            <person name="Im W.-T."/>
        </authorList>
    </citation>
    <scope>NUCLEOTIDE SEQUENCE</scope>
    <source>
        <strain evidence="3">NA20</strain>
    </source>
</reference>